<sequence length="154" mass="16462">MAACPLTFIQIPPCPGDLLSGSRPLAKTADTANFHGMSTTDRLAADETRVRQGFWEKARSTLGKVPFTEDAVAAFYCATDSATPLPIRATLFGALAYFIMPFDAIPDVLLGLGFTDDAAIMVAAFTAARMHITAAHRDKARAWLCKAEASPPVD</sequence>
<dbReference type="Proteomes" id="UP000321058">
    <property type="component" value="Unassembled WGS sequence"/>
</dbReference>
<feature type="domain" description="DUF1232" evidence="5">
    <location>
        <begin position="88"/>
        <end position="122"/>
    </location>
</feature>
<keyword evidence="7" id="KW-1185">Reference proteome</keyword>
<proteinExistence type="predicted"/>
<comment type="subcellular location">
    <subcellularLocation>
        <location evidence="1">Endomembrane system</location>
        <topology evidence="1">Multi-pass membrane protein</topology>
    </subcellularLocation>
</comment>
<evidence type="ECO:0000313" key="6">
    <source>
        <dbReference type="EMBL" id="GEP58663.1"/>
    </source>
</evidence>
<dbReference type="EMBL" id="BKAJ01000107">
    <property type="protein sequence ID" value="GEP58663.1"/>
    <property type="molecule type" value="Genomic_DNA"/>
</dbReference>
<organism evidence="6 7">
    <name type="scientific">Reyranella soli</name>
    <dbReference type="NCBI Taxonomy" id="1230389"/>
    <lineage>
        <taxon>Bacteria</taxon>
        <taxon>Pseudomonadati</taxon>
        <taxon>Pseudomonadota</taxon>
        <taxon>Alphaproteobacteria</taxon>
        <taxon>Hyphomicrobiales</taxon>
        <taxon>Reyranellaceae</taxon>
        <taxon>Reyranella</taxon>
    </lineage>
</organism>
<dbReference type="InterPro" id="IPR010652">
    <property type="entry name" value="DUF1232"/>
</dbReference>
<comment type="caution">
    <text evidence="6">The sequence shown here is derived from an EMBL/GenBank/DDBJ whole genome shotgun (WGS) entry which is preliminary data.</text>
</comment>
<keyword evidence="3" id="KW-1133">Transmembrane helix</keyword>
<dbReference type="GO" id="GO:0012505">
    <property type="term" value="C:endomembrane system"/>
    <property type="evidence" value="ECO:0007669"/>
    <property type="project" value="UniProtKB-SubCell"/>
</dbReference>
<evidence type="ECO:0000259" key="5">
    <source>
        <dbReference type="Pfam" id="PF06803"/>
    </source>
</evidence>
<name>A0A512NI77_9HYPH</name>
<evidence type="ECO:0000313" key="7">
    <source>
        <dbReference type="Proteomes" id="UP000321058"/>
    </source>
</evidence>
<evidence type="ECO:0000256" key="4">
    <source>
        <dbReference type="ARBA" id="ARBA00023136"/>
    </source>
</evidence>
<gene>
    <name evidence="6" type="ORF">RSO01_58290</name>
</gene>
<evidence type="ECO:0000256" key="2">
    <source>
        <dbReference type="ARBA" id="ARBA00022692"/>
    </source>
</evidence>
<protein>
    <recommendedName>
        <fullName evidence="5">DUF1232 domain-containing protein</fullName>
    </recommendedName>
</protein>
<keyword evidence="2" id="KW-0812">Transmembrane</keyword>
<dbReference type="Pfam" id="PF06803">
    <property type="entry name" value="DUF1232"/>
    <property type="match status" value="1"/>
</dbReference>
<evidence type="ECO:0000256" key="1">
    <source>
        <dbReference type="ARBA" id="ARBA00004127"/>
    </source>
</evidence>
<keyword evidence="4" id="KW-0472">Membrane</keyword>
<evidence type="ECO:0000256" key="3">
    <source>
        <dbReference type="ARBA" id="ARBA00022989"/>
    </source>
</evidence>
<reference evidence="6 7" key="1">
    <citation type="submission" date="2019-07" db="EMBL/GenBank/DDBJ databases">
        <title>Whole genome shotgun sequence of Reyranella soli NBRC 108950.</title>
        <authorList>
            <person name="Hosoyama A."/>
            <person name="Uohara A."/>
            <person name="Ohji S."/>
            <person name="Ichikawa N."/>
        </authorList>
    </citation>
    <scope>NUCLEOTIDE SEQUENCE [LARGE SCALE GENOMIC DNA]</scope>
    <source>
        <strain evidence="6 7">NBRC 108950</strain>
    </source>
</reference>
<dbReference type="AlphaFoldDB" id="A0A512NI77"/>
<accession>A0A512NI77</accession>